<dbReference type="Proteomes" id="UP001144096">
    <property type="component" value="Unassembled WGS sequence"/>
</dbReference>
<protein>
    <submittedName>
        <fullName evidence="3">Class I SAM-dependent methyltransferase</fullName>
    </submittedName>
</protein>
<dbReference type="Pfam" id="PF08421">
    <property type="entry name" value="Methyltransf_13"/>
    <property type="match status" value="1"/>
</dbReference>
<dbReference type="Gene3D" id="3.40.50.150">
    <property type="entry name" value="Vaccinia Virus protein VP39"/>
    <property type="match status" value="1"/>
</dbReference>
<dbReference type="Gene3D" id="6.10.250.3100">
    <property type="match status" value="1"/>
</dbReference>
<dbReference type="EMBL" id="JAMXQV010000004">
    <property type="protein sequence ID" value="MCR6483491.1"/>
    <property type="molecule type" value="Genomic_DNA"/>
</dbReference>
<dbReference type="InterPro" id="IPR038576">
    <property type="entry name" value="Methyltransf_Zn-bd_dom_put_sf"/>
</dbReference>
<feature type="domain" description="C-methyltransferase" evidence="2">
    <location>
        <begin position="249"/>
        <end position="405"/>
    </location>
</feature>
<evidence type="ECO:0000313" key="3">
    <source>
        <dbReference type="EMBL" id="MCR6483491.1"/>
    </source>
</evidence>
<organism evidence="3 4">
    <name type="scientific">Amycolatopsis iheyensis</name>
    <dbReference type="NCBI Taxonomy" id="2945988"/>
    <lineage>
        <taxon>Bacteria</taxon>
        <taxon>Bacillati</taxon>
        <taxon>Actinomycetota</taxon>
        <taxon>Actinomycetes</taxon>
        <taxon>Pseudonocardiales</taxon>
        <taxon>Pseudonocardiaceae</taxon>
        <taxon>Amycolatopsis</taxon>
    </lineage>
</organism>
<dbReference type="InterPro" id="IPR013630">
    <property type="entry name" value="Methyltransf_Zn-bd_dom_put"/>
</dbReference>
<dbReference type="GO" id="GO:0008168">
    <property type="term" value="F:methyltransferase activity"/>
    <property type="evidence" value="ECO:0007669"/>
    <property type="project" value="UniProtKB-KW"/>
</dbReference>
<dbReference type="GO" id="GO:0032259">
    <property type="term" value="P:methylation"/>
    <property type="evidence" value="ECO:0007669"/>
    <property type="project" value="UniProtKB-KW"/>
</dbReference>
<keyword evidence="3" id="KW-0489">Methyltransferase</keyword>
<dbReference type="RefSeq" id="WP_257920107.1">
    <property type="nucleotide sequence ID" value="NZ_JAMXQV010000004.1"/>
</dbReference>
<dbReference type="Gene3D" id="3.40.50.720">
    <property type="entry name" value="NAD(P)-binding Rossmann-like Domain"/>
    <property type="match status" value="1"/>
</dbReference>
<evidence type="ECO:0000259" key="2">
    <source>
        <dbReference type="Pfam" id="PF08484"/>
    </source>
</evidence>
<sequence>MSIDNDRSTLCQTCQDVEVEGFLSLGLQPAFHFPADTQEAEAEQLWPLELGFCPRCSLVQVMEQVSERILFAGEYHHQAGLVASFRTHLEGLADTLASLREPAARPGSVVEIGSNDGTLLDALAERGFEVLGVDPCGTESSRGSKVVPDYFSSEVAKRLRVTNGAADLVVALNSFAHVTDAHDVVDGVCAILGADGVFVSESHYLPDLLDGLQYDFAYHEHPRNYSLTALQALLEMHGLEVFRVENLATHGGSFRVYAGFQGAHGIEASVTDLRRREDSLGLTDRAIYAAFATQVQNHRDELRLELKRIAGDGSRIAGASAPGRAITMLTYCGLGPADLEYISDIGPRKIGKLLPGAHIPIVGQEVLCGPDQPEYALLLSWHIFDEIVPRLRAEGFRGKFVVPLPEPRVLHDV</sequence>
<dbReference type="AlphaFoldDB" id="A0A9X2SK49"/>
<dbReference type="InterPro" id="IPR029063">
    <property type="entry name" value="SAM-dependent_MTases_sf"/>
</dbReference>
<dbReference type="SUPFAM" id="SSF53335">
    <property type="entry name" value="S-adenosyl-L-methionine-dependent methyltransferases"/>
    <property type="match status" value="1"/>
</dbReference>
<dbReference type="InterPro" id="IPR013691">
    <property type="entry name" value="MeTrfase_14"/>
</dbReference>
<evidence type="ECO:0000259" key="1">
    <source>
        <dbReference type="Pfam" id="PF08421"/>
    </source>
</evidence>
<evidence type="ECO:0000313" key="4">
    <source>
        <dbReference type="Proteomes" id="UP001144096"/>
    </source>
</evidence>
<gene>
    <name evidence="3" type="ORF">M8542_11760</name>
</gene>
<accession>A0A9X2SK49</accession>
<proteinExistence type="predicted"/>
<keyword evidence="3" id="KW-0808">Transferase</keyword>
<comment type="caution">
    <text evidence="3">The sequence shown here is derived from an EMBL/GenBank/DDBJ whole genome shotgun (WGS) entry which is preliminary data.</text>
</comment>
<dbReference type="PANTHER" id="PTHR43861">
    <property type="entry name" value="TRANS-ACONITATE 2-METHYLTRANSFERASE-RELATED"/>
    <property type="match status" value="1"/>
</dbReference>
<dbReference type="Pfam" id="PF08484">
    <property type="entry name" value="Methyltransf_14"/>
    <property type="match status" value="1"/>
</dbReference>
<dbReference type="PANTHER" id="PTHR43861:SF5">
    <property type="entry name" value="BLL5978 PROTEIN"/>
    <property type="match status" value="1"/>
</dbReference>
<name>A0A9X2SK49_9PSEU</name>
<dbReference type="Gene3D" id="6.20.50.110">
    <property type="entry name" value="Methyltransferase, zinc-binding domain"/>
    <property type="match status" value="1"/>
</dbReference>
<reference evidence="3" key="1">
    <citation type="submission" date="2022-06" db="EMBL/GenBank/DDBJ databases">
        <title>Amycolatopsis iheyaensis sp. nov., a new species of the genus Amycolatopsis isolated from soil in Iheya island, Japan.</title>
        <authorList>
            <person name="Ngamcharungchit C."/>
            <person name="Kanto H."/>
            <person name="Take A."/>
            <person name="Intra B."/>
            <person name="Matsumoto A."/>
            <person name="Panbangred W."/>
            <person name="Inahashi Y."/>
        </authorList>
    </citation>
    <scope>NUCLEOTIDE SEQUENCE</scope>
    <source>
        <strain evidence="3">OK19-0408</strain>
    </source>
</reference>
<dbReference type="Pfam" id="PF13489">
    <property type="entry name" value="Methyltransf_23"/>
    <property type="match status" value="1"/>
</dbReference>
<feature type="domain" description="Methyltransferase putative zinc binding" evidence="1">
    <location>
        <begin position="11"/>
        <end position="71"/>
    </location>
</feature>
<keyword evidence="4" id="KW-1185">Reference proteome</keyword>